<comment type="caution">
    <text evidence="1">The sequence shown here is derived from an EMBL/GenBank/DDBJ whole genome shotgun (WGS) entry which is preliminary data.</text>
</comment>
<evidence type="ECO:0000313" key="1">
    <source>
        <dbReference type="EMBL" id="MBB4807739.1"/>
    </source>
</evidence>
<reference evidence="1 2" key="1">
    <citation type="submission" date="2020-08" db="EMBL/GenBank/DDBJ databases">
        <title>Functional genomics of gut bacteria from endangered species of beetles.</title>
        <authorList>
            <person name="Carlos-Shanley C."/>
        </authorList>
    </citation>
    <scope>NUCLEOTIDE SEQUENCE [LARGE SCALE GENOMIC DNA]</scope>
    <source>
        <strain evidence="1 2">S00151</strain>
    </source>
</reference>
<dbReference type="InterPro" id="IPR015946">
    <property type="entry name" value="KH_dom-like_a/b"/>
</dbReference>
<dbReference type="PANTHER" id="PTHR42830">
    <property type="entry name" value="OSMOTICALLY INDUCIBLE FAMILY PROTEIN"/>
    <property type="match status" value="1"/>
</dbReference>
<organism evidence="1 2">
    <name type="scientific">Chryseobacterium defluvii</name>
    <dbReference type="NCBI Taxonomy" id="160396"/>
    <lineage>
        <taxon>Bacteria</taxon>
        <taxon>Pseudomonadati</taxon>
        <taxon>Bacteroidota</taxon>
        <taxon>Flavobacteriia</taxon>
        <taxon>Flavobacteriales</taxon>
        <taxon>Weeksellaceae</taxon>
        <taxon>Chryseobacterium group</taxon>
        <taxon>Chryseobacterium</taxon>
    </lineage>
</organism>
<dbReference type="Proteomes" id="UP000592180">
    <property type="component" value="Unassembled WGS sequence"/>
</dbReference>
<proteinExistence type="predicted"/>
<dbReference type="PANTHER" id="PTHR42830:SF2">
    <property type="entry name" value="OSMC_OHR FAMILY PROTEIN"/>
    <property type="match status" value="1"/>
</dbReference>
<dbReference type="InterPro" id="IPR052707">
    <property type="entry name" value="OsmC_Ohr_Peroxiredoxin"/>
</dbReference>
<sequence>MSKEHHYKATIQWTGNKGTGTDSYRSYERSHMISVENKAVIEGSSDPAFRGDKTKYNPEEMLLASLSSCHMLWYLHFCSEEGIIVTAYTDHATGIMTETPNGSGCFKEVYLNPEVIVSEETMVEKARQLHHKANEYCFIANSVNFPVKHIPIVLVK</sequence>
<dbReference type="RefSeq" id="WP_184190927.1">
    <property type="nucleotide sequence ID" value="NZ_JACHLE010000005.1"/>
</dbReference>
<evidence type="ECO:0000313" key="2">
    <source>
        <dbReference type="Proteomes" id="UP000592180"/>
    </source>
</evidence>
<dbReference type="InterPro" id="IPR003718">
    <property type="entry name" value="OsmC/Ohr_fam"/>
</dbReference>
<keyword evidence="2" id="KW-1185">Reference proteome</keyword>
<protein>
    <submittedName>
        <fullName evidence="1">Organic hydroperoxide reductase OsmC/OhrA</fullName>
    </submittedName>
</protein>
<accession>A0A840KDX8</accession>
<dbReference type="EMBL" id="JACHLE010000005">
    <property type="protein sequence ID" value="MBB4807739.1"/>
    <property type="molecule type" value="Genomic_DNA"/>
</dbReference>
<dbReference type="InterPro" id="IPR036102">
    <property type="entry name" value="OsmC/Ohrsf"/>
</dbReference>
<dbReference type="Gene3D" id="3.30.300.20">
    <property type="match status" value="1"/>
</dbReference>
<dbReference type="SUPFAM" id="SSF82784">
    <property type="entry name" value="OsmC-like"/>
    <property type="match status" value="1"/>
</dbReference>
<gene>
    <name evidence="1" type="ORF">HNP38_003055</name>
</gene>
<dbReference type="AlphaFoldDB" id="A0A840KDX8"/>
<dbReference type="Pfam" id="PF02566">
    <property type="entry name" value="OsmC"/>
    <property type="match status" value="1"/>
</dbReference>
<name>A0A840KDX8_9FLAO</name>